<protein>
    <submittedName>
        <fullName evidence="2">Uncharacterized protein</fullName>
    </submittedName>
</protein>
<organism evidence="2 3">
    <name type="scientific">Lentinula detonsa</name>
    <dbReference type="NCBI Taxonomy" id="2804962"/>
    <lineage>
        <taxon>Eukaryota</taxon>
        <taxon>Fungi</taxon>
        <taxon>Dikarya</taxon>
        <taxon>Basidiomycota</taxon>
        <taxon>Agaricomycotina</taxon>
        <taxon>Agaricomycetes</taxon>
        <taxon>Agaricomycetidae</taxon>
        <taxon>Agaricales</taxon>
        <taxon>Marasmiineae</taxon>
        <taxon>Omphalotaceae</taxon>
        <taxon>Lentinula</taxon>
    </lineage>
</organism>
<comment type="caution">
    <text evidence="2">The sequence shown here is derived from an EMBL/GenBank/DDBJ whole genome shotgun (WGS) entry which is preliminary data.</text>
</comment>
<evidence type="ECO:0000256" key="1">
    <source>
        <dbReference type="SAM" id="MobiDB-lite"/>
    </source>
</evidence>
<reference evidence="2 3" key="1">
    <citation type="journal article" date="2023" name="Proc. Natl. Acad. Sci. U.S.A.">
        <title>A global phylogenomic analysis of the shiitake genus Lentinula.</title>
        <authorList>
            <person name="Sierra-Patev S."/>
            <person name="Min B."/>
            <person name="Naranjo-Ortiz M."/>
            <person name="Looney B."/>
            <person name="Konkel Z."/>
            <person name="Slot J.C."/>
            <person name="Sakamoto Y."/>
            <person name="Steenwyk J.L."/>
            <person name="Rokas A."/>
            <person name="Carro J."/>
            <person name="Camarero S."/>
            <person name="Ferreira P."/>
            <person name="Molpeceres G."/>
            <person name="Ruiz-Duenas F.J."/>
            <person name="Serrano A."/>
            <person name="Henrissat B."/>
            <person name="Drula E."/>
            <person name="Hughes K.W."/>
            <person name="Mata J.L."/>
            <person name="Ishikawa N.K."/>
            <person name="Vargas-Isla R."/>
            <person name="Ushijima S."/>
            <person name="Smith C.A."/>
            <person name="Donoghue J."/>
            <person name="Ahrendt S."/>
            <person name="Andreopoulos W."/>
            <person name="He G."/>
            <person name="LaButti K."/>
            <person name="Lipzen A."/>
            <person name="Ng V."/>
            <person name="Riley R."/>
            <person name="Sandor L."/>
            <person name="Barry K."/>
            <person name="Martinez A.T."/>
            <person name="Xiao Y."/>
            <person name="Gibbons J.G."/>
            <person name="Terashima K."/>
            <person name="Grigoriev I.V."/>
            <person name="Hibbett D."/>
        </authorList>
    </citation>
    <scope>NUCLEOTIDE SEQUENCE [LARGE SCALE GENOMIC DNA]</scope>
    <source>
        <strain evidence="2 3">TFB7810</strain>
    </source>
</reference>
<sequence>MSTNTMPTNATPTNTMPTNITLTNATPTNAMPTNATPTNATLINAIPTNAIPMNGMVYKLTIGRGQVIQYRYSDVREPHQIFFATNIPCLDCIWDDDCSNWDPVDCGKNLLEINGTAIAVCYWHEKLWTEWKYVIERYRSSTPDNFWEEFSFSNGQRFHWKAITDRLRYLWSEQEQKLVDIANAEYGEHFSQVFVNNRGKVLSDKSAIARRYLTLSNNST</sequence>
<dbReference type="AlphaFoldDB" id="A0A9W8TUW9"/>
<proteinExistence type="predicted"/>
<feature type="region of interest" description="Disordered" evidence="1">
    <location>
        <begin position="1"/>
        <end position="34"/>
    </location>
</feature>
<gene>
    <name evidence="2" type="ORF">DFH05DRAFT_1403947</name>
</gene>
<name>A0A9W8TUW9_9AGAR</name>
<dbReference type="EMBL" id="JANVFU010000012">
    <property type="protein sequence ID" value="KAJ3741594.1"/>
    <property type="molecule type" value="Genomic_DNA"/>
</dbReference>
<dbReference type="Proteomes" id="UP001142393">
    <property type="component" value="Unassembled WGS sequence"/>
</dbReference>
<keyword evidence="3" id="KW-1185">Reference proteome</keyword>
<evidence type="ECO:0000313" key="2">
    <source>
        <dbReference type="EMBL" id="KAJ3741594.1"/>
    </source>
</evidence>
<accession>A0A9W8TUW9</accession>
<evidence type="ECO:0000313" key="3">
    <source>
        <dbReference type="Proteomes" id="UP001142393"/>
    </source>
</evidence>